<sequence>MSTPIAAHIDSVSVRSDTNAALPADRVDGLTDASLSEPADFVETNYLGGSGYKSRVQTLKDTSADLSGHFMQDDAPQSILRDARDTGSTVYVTFIFDPSAAVGTKGKRIPMVVTSFDEKLTPGGVVEFSCKLLGNGAPVAV</sequence>
<dbReference type="Gene3D" id="4.10.410.40">
    <property type="match status" value="1"/>
</dbReference>
<comment type="caution">
    <text evidence="1">The sequence shown here is derived from an EMBL/GenBank/DDBJ whole genome shotgun (WGS) entry which is preliminary data.</text>
</comment>
<reference evidence="1 2" key="1">
    <citation type="submission" date="2019-06" db="EMBL/GenBank/DDBJ databases">
        <authorList>
            <person name="Livingstone P."/>
            <person name="Whitworth D."/>
        </authorList>
    </citation>
    <scope>NUCLEOTIDE SEQUENCE [LARGE SCALE GENOMIC DNA]</scope>
    <source>
        <strain evidence="1 2">AM401</strain>
    </source>
</reference>
<keyword evidence="2" id="KW-1185">Reference proteome</keyword>
<evidence type="ECO:0000313" key="1">
    <source>
        <dbReference type="EMBL" id="TQF10692.1"/>
    </source>
</evidence>
<dbReference type="EMBL" id="VIFM01000235">
    <property type="protein sequence ID" value="TQF10692.1"/>
    <property type="molecule type" value="Genomic_DNA"/>
</dbReference>
<accession>A0A540WNU7</accession>
<evidence type="ECO:0000313" key="2">
    <source>
        <dbReference type="Proteomes" id="UP000315369"/>
    </source>
</evidence>
<dbReference type="Pfam" id="PF06199">
    <property type="entry name" value="Phage_tail_2"/>
    <property type="match status" value="1"/>
</dbReference>
<name>A0A540WNU7_9BACT</name>
<gene>
    <name evidence="1" type="ORF">FJV41_38080</name>
</gene>
<dbReference type="Proteomes" id="UP000315369">
    <property type="component" value="Unassembled WGS sequence"/>
</dbReference>
<dbReference type="AlphaFoldDB" id="A0A540WNU7"/>
<dbReference type="RefSeq" id="WP_141647522.1">
    <property type="nucleotide sequence ID" value="NZ_VIFM01000235.1"/>
</dbReference>
<proteinExistence type="predicted"/>
<organism evidence="1 2">
    <name type="scientific">Myxococcus llanfairpwllgwyngyllgogerychwyrndrobwllllantysiliogogogochensis</name>
    <dbReference type="NCBI Taxonomy" id="2590453"/>
    <lineage>
        <taxon>Bacteria</taxon>
        <taxon>Pseudomonadati</taxon>
        <taxon>Myxococcota</taxon>
        <taxon>Myxococcia</taxon>
        <taxon>Myxococcales</taxon>
        <taxon>Cystobacterineae</taxon>
        <taxon>Myxococcaceae</taxon>
        <taxon>Myxococcus</taxon>
    </lineage>
</organism>
<dbReference type="NCBIfam" id="NF047353">
    <property type="entry name" value="tube_lmo2291"/>
    <property type="match status" value="1"/>
</dbReference>
<dbReference type="OrthoDB" id="5384078at2"/>
<dbReference type="InterPro" id="IPR011855">
    <property type="entry name" value="Phgtail_TP901_1"/>
</dbReference>
<protein>
    <submittedName>
        <fullName evidence="1">Uncharacterized protein</fullName>
    </submittedName>
</protein>